<reference evidence="1 2" key="1">
    <citation type="submission" date="2008-10" db="EMBL/GenBank/DDBJ databases">
        <title>Draft genome sequence of Bacteroides dorei (DSM 17855).</title>
        <authorList>
            <person name="Sudarsanam P."/>
            <person name="Ley R."/>
            <person name="Guruge J."/>
            <person name="Turnbaugh P.J."/>
            <person name="Mahowald M."/>
            <person name="Liep D."/>
            <person name="Gordon J."/>
        </authorList>
    </citation>
    <scope>NUCLEOTIDE SEQUENCE [LARGE SCALE GENOMIC DNA]</scope>
    <source>
        <strain evidence="1 2">DSM 17855</strain>
    </source>
</reference>
<organism evidence="1 2">
    <name type="scientific">Phocaeicola dorei DSM 17855</name>
    <dbReference type="NCBI Taxonomy" id="483217"/>
    <lineage>
        <taxon>Bacteria</taxon>
        <taxon>Pseudomonadati</taxon>
        <taxon>Bacteroidota</taxon>
        <taxon>Bacteroidia</taxon>
        <taxon>Bacteroidales</taxon>
        <taxon>Bacteroidaceae</taxon>
        <taxon>Phocaeicola</taxon>
    </lineage>
</organism>
<evidence type="ECO:0000313" key="1">
    <source>
        <dbReference type="EMBL" id="EEB22571.1"/>
    </source>
</evidence>
<dbReference type="EMBL" id="ABWZ01000103">
    <property type="protein sequence ID" value="EEB22571.1"/>
    <property type="molecule type" value="Genomic_DNA"/>
</dbReference>
<feature type="non-terminal residue" evidence="1">
    <location>
        <position position="1"/>
    </location>
</feature>
<gene>
    <name evidence="1" type="ORF">BACDOR_05003</name>
</gene>
<evidence type="ECO:0000313" key="2">
    <source>
        <dbReference type="Proteomes" id="UP000004849"/>
    </source>
</evidence>
<reference evidence="1 2" key="2">
    <citation type="submission" date="2008-10" db="EMBL/GenBank/DDBJ databases">
        <authorList>
            <person name="Fulton L."/>
            <person name="Clifton S."/>
            <person name="Fulton B."/>
            <person name="Xu J."/>
            <person name="Minx P."/>
            <person name="Pepin K.H."/>
            <person name="Johnson M."/>
            <person name="Thiruvilangam P."/>
            <person name="Bhonagiri V."/>
            <person name="Nash W.E."/>
            <person name="Mardis E.R."/>
            <person name="Wilson R.K."/>
        </authorList>
    </citation>
    <scope>NUCLEOTIDE SEQUENCE [LARGE SCALE GENOMIC DNA]</scope>
    <source>
        <strain evidence="1 2">DSM 17855</strain>
    </source>
</reference>
<accession>B6W5Y6</accession>
<name>B6W5Y6_9BACT</name>
<protein>
    <submittedName>
        <fullName evidence="1">Uncharacterized protein</fullName>
    </submittedName>
</protein>
<sequence length="58" mass="6586">AVPGEGDRWRYNYLRGFFTTGWQALDDLGEYSQTSAGSYSFTATKDITINIVFMPTIR</sequence>
<dbReference type="HOGENOM" id="CLU_2983405_0_0_10"/>
<proteinExistence type="predicted"/>
<dbReference type="Proteomes" id="UP000004849">
    <property type="component" value="Unassembled WGS sequence"/>
</dbReference>
<dbReference type="AlphaFoldDB" id="B6W5Y6"/>